<dbReference type="PANTHER" id="PTHR38688:SF1">
    <property type="entry name" value="FAD_NAD(P)-BINDING DOMAIN-CONTAINING PROTEIN"/>
    <property type="match status" value="1"/>
</dbReference>
<proteinExistence type="inferred from homology"/>
<sequence length="510" mass="56962">MNPLTKRCCSHLRSGSLPISRTAGRQWAGPKSFNHPIWSIRRNHDQHHARSSAKAIVIGAGPAGIAVVGKLLEAIPRGSIVWIDRSFEGGSVGQYFRELPSYSPAGDYVEYARALRTFRAISAEAKQPDAVTKLRQLEREATCSLNDVADMLQLMTDGLIKLARIEPVIGSVSRAVRDPITKQWTVSLDTPEVGFDSAVTFTAPMVVYCTGTRPKEGTLPRLFYRLTVDTALSPSRLRLLLPQDEYQRVAVIGSGHTAVLVLRNLFRLAVISHRNLRIRWFTRSETFEYAEPDLYYDPDEDLVAGRKGGAVQWAGDGPGRVINDHSGLAGEAARFARTQLEGEKLKGSDAGQFIERILLPAMDKEMIGWAREAKEHEFMMQGGHLERVDYVVHCIGWERALLPEVRPGLRPWTGHIGKPKKLIFNNLTGSFFPSGGKRNEVVGLYGAGSAFPESVPTAKGWREPAVGIWKFMKFINKMVPKWVQATENGALWKGIDEKDEEGRKRFHEYY</sequence>
<dbReference type="EMBL" id="MU863629">
    <property type="protein sequence ID" value="KAK4103151.1"/>
    <property type="molecule type" value="Genomic_DNA"/>
</dbReference>
<dbReference type="Gene3D" id="3.50.50.60">
    <property type="entry name" value="FAD/NAD(P)-binding domain"/>
    <property type="match status" value="1"/>
</dbReference>
<accession>A0AAN6T3R6</accession>
<evidence type="ECO:0000256" key="3">
    <source>
        <dbReference type="ARBA" id="ARBA00007588"/>
    </source>
</evidence>
<comment type="pathway">
    <text evidence="2">Siderophore biosynthesis.</text>
</comment>
<keyword evidence="8" id="KW-0560">Oxidoreductase</keyword>
<protein>
    <recommendedName>
        <fullName evidence="4">L-ornithine N(5)-monooxygenase [NAD(P)H]</fullName>
        <ecNumber evidence="4">1.14.13.196</ecNumber>
    </recommendedName>
</protein>
<comment type="catalytic activity">
    <reaction evidence="10">
        <text>L-ornithine + NADH + O2 = N(5)-hydroxy-L-ornithine + NAD(+) + H2O</text>
        <dbReference type="Rhea" id="RHEA:41512"/>
        <dbReference type="ChEBI" id="CHEBI:15377"/>
        <dbReference type="ChEBI" id="CHEBI:15379"/>
        <dbReference type="ChEBI" id="CHEBI:46911"/>
        <dbReference type="ChEBI" id="CHEBI:57540"/>
        <dbReference type="ChEBI" id="CHEBI:57945"/>
        <dbReference type="ChEBI" id="CHEBI:78275"/>
        <dbReference type="EC" id="1.14.13.196"/>
    </reaction>
</comment>
<evidence type="ECO:0000256" key="9">
    <source>
        <dbReference type="ARBA" id="ARBA00047598"/>
    </source>
</evidence>
<reference evidence="11" key="1">
    <citation type="journal article" date="2023" name="Mol. Phylogenet. Evol.">
        <title>Genome-scale phylogeny and comparative genomics of the fungal order Sordariales.</title>
        <authorList>
            <person name="Hensen N."/>
            <person name="Bonometti L."/>
            <person name="Westerberg I."/>
            <person name="Brannstrom I.O."/>
            <person name="Guillou S."/>
            <person name="Cros-Aarteil S."/>
            <person name="Calhoun S."/>
            <person name="Haridas S."/>
            <person name="Kuo A."/>
            <person name="Mondo S."/>
            <person name="Pangilinan J."/>
            <person name="Riley R."/>
            <person name="LaButti K."/>
            <person name="Andreopoulos B."/>
            <person name="Lipzen A."/>
            <person name="Chen C."/>
            <person name="Yan M."/>
            <person name="Daum C."/>
            <person name="Ng V."/>
            <person name="Clum A."/>
            <person name="Steindorff A."/>
            <person name="Ohm R.A."/>
            <person name="Martin F."/>
            <person name="Silar P."/>
            <person name="Natvig D.O."/>
            <person name="Lalanne C."/>
            <person name="Gautier V."/>
            <person name="Ament-Velasquez S.L."/>
            <person name="Kruys A."/>
            <person name="Hutchinson M.I."/>
            <person name="Powell A.J."/>
            <person name="Barry K."/>
            <person name="Miller A.N."/>
            <person name="Grigoriev I.V."/>
            <person name="Debuchy R."/>
            <person name="Gladieux P."/>
            <person name="Hiltunen Thoren M."/>
            <person name="Johannesson H."/>
        </authorList>
    </citation>
    <scope>NUCLEOTIDE SEQUENCE</scope>
    <source>
        <strain evidence="11">CBS 757.83</strain>
    </source>
</reference>
<evidence type="ECO:0000313" key="11">
    <source>
        <dbReference type="EMBL" id="KAK4103151.1"/>
    </source>
</evidence>
<dbReference type="GO" id="GO:0016491">
    <property type="term" value="F:oxidoreductase activity"/>
    <property type="evidence" value="ECO:0007669"/>
    <property type="project" value="UniProtKB-KW"/>
</dbReference>
<dbReference type="EC" id="1.14.13.196" evidence="4"/>
<dbReference type="InterPro" id="IPR025700">
    <property type="entry name" value="Lys/Orn_oxygenase"/>
</dbReference>
<dbReference type="InterPro" id="IPR036188">
    <property type="entry name" value="FAD/NAD-bd_sf"/>
</dbReference>
<evidence type="ECO:0000256" key="4">
    <source>
        <dbReference type="ARBA" id="ARBA00012881"/>
    </source>
</evidence>
<evidence type="ECO:0000256" key="10">
    <source>
        <dbReference type="ARBA" id="ARBA00049248"/>
    </source>
</evidence>
<evidence type="ECO:0000256" key="8">
    <source>
        <dbReference type="ARBA" id="ARBA00023002"/>
    </source>
</evidence>
<evidence type="ECO:0000256" key="1">
    <source>
        <dbReference type="ARBA" id="ARBA00001974"/>
    </source>
</evidence>
<comment type="catalytic activity">
    <reaction evidence="9">
        <text>L-ornithine + NADPH + O2 = N(5)-hydroxy-L-ornithine + NADP(+) + H2O</text>
        <dbReference type="Rhea" id="RHEA:41508"/>
        <dbReference type="ChEBI" id="CHEBI:15377"/>
        <dbReference type="ChEBI" id="CHEBI:15379"/>
        <dbReference type="ChEBI" id="CHEBI:46911"/>
        <dbReference type="ChEBI" id="CHEBI:57783"/>
        <dbReference type="ChEBI" id="CHEBI:58349"/>
        <dbReference type="ChEBI" id="CHEBI:78275"/>
        <dbReference type="EC" id="1.14.13.196"/>
    </reaction>
</comment>
<comment type="similarity">
    <text evidence="3">Belongs to the lysine N(6)-hydroxylase/L-ornithine N(5)-oxygenase family.</text>
</comment>
<evidence type="ECO:0000256" key="2">
    <source>
        <dbReference type="ARBA" id="ARBA00004924"/>
    </source>
</evidence>
<evidence type="ECO:0000256" key="7">
    <source>
        <dbReference type="ARBA" id="ARBA00022857"/>
    </source>
</evidence>
<dbReference type="PRINTS" id="PR00368">
    <property type="entry name" value="FADPNR"/>
</dbReference>
<evidence type="ECO:0000256" key="6">
    <source>
        <dbReference type="ARBA" id="ARBA00022827"/>
    </source>
</evidence>
<keyword evidence="7" id="KW-0521">NADP</keyword>
<organism evidence="11 12">
    <name type="scientific">Parathielavia hyrcaniae</name>
    <dbReference type="NCBI Taxonomy" id="113614"/>
    <lineage>
        <taxon>Eukaryota</taxon>
        <taxon>Fungi</taxon>
        <taxon>Dikarya</taxon>
        <taxon>Ascomycota</taxon>
        <taxon>Pezizomycotina</taxon>
        <taxon>Sordariomycetes</taxon>
        <taxon>Sordariomycetidae</taxon>
        <taxon>Sordariales</taxon>
        <taxon>Chaetomiaceae</taxon>
        <taxon>Parathielavia</taxon>
    </lineage>
</organism>
<evidence type="ECO:0000256" key="5">
    <source>
        <dbReference type="ARBA" id="ARBA00022630"/>
    </source>
</evidence>
<name>A0AAN6T3R6_9PEZI</name>
<dbReference type="Proteomes" id="UP001305647">
    <property type="component" value="Unassembled WGS sequence"/>
</dbReference>
<comment type="cofactor">
    <cofactor evidence="1">
        <name>FAD</name>
        <dbReference type="ChEBI" id="CHEBI:57692"/>
    </cofactor>
</comment>
<keyword evidence="5" id="KW-0285">Flavoprotein</keyword>
<keyword evidence="6" id="KW-0274">FAD</keyword>
<dbReference type="SUPFAM" id="SSF51905">
    <property type="entry name" value="FAD/NAD(P)-binding domain"/>
    <property type="match status" value="1"/>
</dbReference>
<keyword evidence="12" id="KW-1185">Reference proteome</keyword>
<dbReference type="AlphaFoldDB" id="A0AAN6T3R6"/>
<dbReference type="PANTHER" id="PTHR38688">
    <property type="entry name" value="PYR_REDOX_2 DOMAIN-CONTAINING PROTEIN"/>
    <property type="match status" value="1"/>
</dbReference>
<evidence type="ECO:0000313" key="12">
    <source>
        <dbReference type="Proteomes" id="UP001305647"/>
    </source>
</evidence>
<comment type="caution">
    <text evidence="11">The sequence shown here is derived from an EMBL/GenBank/DDBJ whole genome shotgun (WGS) entry which is preliminary data.</text>
</comment>
<dbReference type="Pfam" id="PF13434">
    <property type="entry name" value="Lys_Orn_oxgnase"/>
    <property type="match status" value="1"/>
</dbReference>
<reference evidence="11" key="2">
    <citation type="submission" date="2023-05" db="EMBL/GenBank/DDBJ databases">
        <authorList>
            <consortium name="Lawrence Berkeley National Laboratory"/>
            <person name="Steindorff A."/>
            <person name="Hensen N."/>
            <person name="Bonometti L."/>
            <person name="Westerberg I."/>
            <person name="Brannstrom I.O."/>
            <person name="Guillou S."/>
            <person name="Cros-Aarteil S."/>
            <person name="Calhoun S."/>
            <person name="Haridas S."/>
            <person name="Kuo A."/>
            <person name="Mondo S."/>
            <person name="Pangilinan J."/>
            <person name="Riley R."/>
            <person name="Labutti K."/>
            <person name="Andreopoulos B."/>
            <person name="Lipzen A."/>
            <person name="Chen C."/>
            <person name="Yanf M."/>
            <person name="Daum C."/>
            <person name="Ng V."/>
            <person name="Clum A."/>
            <person name="Ohm R."/>
            <person name="Martin F."/>
            <person name="Silar P."/>
            <person name="Natvig D."/>
            <person name="Lalanne C."/>
            <person name="Gautier V."/>
            <person name="Ament-Velasquez S.L."/>
            <person name="Kruys A."/>
            <person name="Hutchinson M.I."/>
            <person name="Powell A.J."/>
            <person name="Barry K."/>
            <person name="Miller A.N."/>
            <person name="Grigoriev I.V."/>
            <person name="Debuchy R."/>
            <person name="Gladieux P."/>
            <person name="Thoren M.H."/>
            <person name="Johannesson H."/>
        </authorList>
    </citation>
    <scope>NUCLEOTIDE SEQUENCE</scope>
    <source>
        <strain evidence="11">CBS 757.83</strain>
    </source>
</reference>
<dbReference type="InterPro" id="IPR053275">
    <property type="entry name" value="Agnestin_monoxygenase"/>
</dbReference>
<gene>
    <name evidence="11" type="ORF">N658DRAFT_467687</name>
</gene>